<dbReference type="EMBL" id="CAADJG010000002">
    <property type="protein sequence ID" value="VFS67271.1"/>
    <property type="molecule type" value="Genomic_DNA"/>
</dbReference>
<dbReference type="EMBL" id="CP062916">
    <property type="protein sequence ID" value="QPF07757.1"/>
    <property type="molecule type" value="Genomic_DNA"/>
</dbReference>
<dbReference type="EMBL" id="LR131271">
    <property type="protein sequence ID" value="VDR29353.1"/>
    <property type="molecule type" value="Genomic_DNA"/>
</dbReference>
<evidence type="ECO:0000313" key="2">
    <source>
        <dbReference type="EMBL" id="QPF07757.1"/>
    </source>
</evidence>
<evidence type="ECO:0000313" key="3">
    <source>
        <dbReference type="EMBL" id="VDR29353.1"/>
    </source>
</evidence>
<protein>
    <submittedName>
        <fullName evidence="2 4">dTDP-glucose pyrophosphorylase</fullName>
    </submittedName>
</protein>
<sequence length="135" mass="14682">MSESPRLTSTLAMPAIDGVTVSFKGLHYLRPELVLDFITISSGTMLAVTPVALLYSTVGVLQSVELRRLPIAVCGRVVYPITSQKLPALRAKLIINAQSRRLKFLESLMALTPHDNIHGMQTLGLALEFTLAHSA</sequence>
<organism evidence="2 11">
    <name type="scientific">Raoultella terrigena</name>
    <name type="common">Klebsiella terrigena</name>
    <dbReference type="NCBI Taxonomy" id="577"/>
    <lineage>
        <taxon>Bacteria</taxon>
        <taxon>Pseudomonadati</taxon>
        <taxon>Pseudomonadota</taxon>
        <taxon>Gammaproteobacteria</taxon>
        <taxon>Enterobacterales</taxon>
        <taxon>Enterobacteriaceae</taxon>
        <taxon>Klebsiella/Raoultella group</taxon>
        <taxon>Raoultella</taxon>
    </lineage>
</organism>
<dbReference type="Proteomes" id="UP000594500">
    <property type="component" value="Chromosome"/>
</dbReference>
<evidence type="ECO:0000313" key="5">
    <source>
        <dbReference type="EMBL" id="VFS67271.1"/>
    </source>
</evidence>
<dbReference type="Proteomes" id="UP000267630">
    <property type="component" value="Chromosome 3"/>
</dbReference>
<reference evidence="2 11" key="2">
    <citation type="submission" date="2020-10" db="EMBL/GenBank/DDBJ databases">
        <title>Resistance determinants and their genetic context in bacteria from a longitudinal study of pigs reared under conventional and antibiotic-free husbandry practices.</title>
        <authorList>
            <person name="Poulin-Laprade D."/>
            <person name="Brouard J.-S."/>
            <person name="Gagnon N."/>
            <person name="Turcotte A."/>
            <person name="Langlois A."/>
            <person name="Matte J.J."/>
            <person name="Carrillo C.D."/>
            <person name="Zaheer R."/>
            <person name="McAllister T."/>
            <person name="Topp E."/>
            <person name="Talbot G."/>
        </authorList>
    </citation>
    <scope>NUCLEOTIDE SEQUENCE [LARGE SCALE GENOMIC DNA]</scope>
    <source>
        <strain evidence="2 11">Res13-Abat-PEB01-P1-04-A</strain>
    </source>
</reference>
<evidence type="ECO:0000313" key="9">
    <source>
        <dbReference type="Proteomes" id="UP000332594"/>
    </source>
</evidence>
<keyword evidence="1" id="KW-0472">Membrane</keyword>
<proteinExistence type="predicted"/>
<feature type="transmembrane region" description="Helical" evidence="1">
    <location>
        <begin position="37"/>
        <end position="61"/>
    </location>
</feature>
<keyword evidence="1" id="KW-0812">Transmembrane</keyword>
<evidence type="ECO:0000256" key="1">
    <source>
        <dbReference type="SAM" id="Phobius"/>
    </source>
</evidence>
<evidence type="ECO:0000313" key="6">
    <source>
        <dbReference type="EMBL" id="VTN14553.1"/>
    </source>
</evidence>
<name>A0A1V2BS81_RAOTE</name>
<gene>
    <name evidence="2" type="ORF">IMO34_20915</name>
    <name evidence="5" type="ORF">NCTC13038_01064</name>
    <name evidence="3" type="ORF">NCTC13098_05761</name>
    <name evidence="6" type="ORF">NCTC9185_06616</name>
    <name evidence="4" type="ORF">NCTC9997_04840</name>
</gene>
<dbReference type="EMBL" id="CABDVU010000001">
    <property type="protein sequence ID" value="VTN14553.1"/>
    <property type="molecule type" value="Genomic_DNA"/>
</dbReference>
<dbReference type="GeneID" id="57506355"/>
<dbReference type="Proteomes" id="UP000274346">
    <property type="component" value="Chromosome"/>
</dbReference>
<dbReference type="Proteomes" id="UP000339249">
    <property type="component" value="Unassembled WGS sequence"/>
</dbReference>
<evidence type="ECO:0000313" key="10">
    <source>
        <dbReference type="Proteomes" id="UP000339249"/>
    </source>
</evidence>
<evidence type="ECO:0000313" key="11">
    <source>
        <dbReference type="Proteomes" id="UP000594500"/>
    </source>
</evidence>
<dbReference type="EMBL" id="LR134253">
    <property type="protein sequence ID" value="VED53444.1"/>
    <property type="molecule type" value="Genomic_DNA"/>
</dbReference>
<dbReference type="Proteomes" id="UP000332594">
    <property type="component" value="Unassembled WGS sequence"/>
</dbReference>
<evidence type="ECO:0000313" key="4">
    <source>
        <dbReference type="EMBL" id="VED53444.1"/>
    </source>
</evidence>
<dbReference type="RefSeq" id="WP_045854230.1">
    <property type="nucleotide sequence ID" value="NZ_BJNO01000004.1"/>
</dbReference>
<keyword evidence="1" id="KW-1133">Transmembrane helix</keyword>
<dbReference type="KEGG" id="rtg:NCTC13098_05761"/>
<reference evidence="7 8" key="1">
    <citation type="submission" date="2018-12" db="EMBL/GenBank/DDBJ databases">
        <authorList>
            <consortium name="Pathogen Informatics"/>
        </authorList>
    </citation>
    <scope>NUCLEOTIDE SEQUENCE [LARGE SCALE GENOMIC DNA]</scope>
    <source>
        <strain evidence="5 9">NCTC13038</strain>
        <strain evidence="3 8">NCTC13098</strain>
        <strain evidence="6 10">NCTC9185</strain>
        <strain evidence="4 7">NCTC9997</strain>
    </source>
</reference>
<dbReference type="AlphaFoldDB" id="A0A1V2BS81"/>
<evidence type="ECO:0000313" key="7">
    <source>
        <dbReference type="Proteomes" id="UP000267630"/>
    </source>
</evidence>
<accession>A0A1V2BS81</accession>
<dbReference type="OrthoDB" id="6579973at2"/>
<evidence type="ECO:0000313" key="8">
    <source>
        <dbReference type="Proteomes" id="UP000274346"/>
    </source>
</evidence>
<keyword evidence="7" id="KW-1185">Reference proteome</keyword>